<comment type="cofactor">
    <cofactor evidence="1">
        <name>Fe(2+)</name>
        <dbReference type="ChEBI" id="CHEBI:29033"/>
    </cofactor>
</comment>
<evidence type="ECO:0000256" key="2">
    <source>
        <dbReference type="ARBA" id="ARBA00006787"/>
    </source>
</evidence>
<accession>A0ABC8RPE2</accession>
<dbReference type="AlphaFoldDB" id="A0ABC8RPE2"/>
<dbReference type="GO" id="GO:0046872">
    <property type="term" value="F:metal ion binding"/>
    <property type="evidence" value="ECO:0007669"/>
    <property type="project" value="UniProtKB-KW"/>
</dbReference>
<dbReference type="EMBL" id="CAUOFW020001395">
    <property type="protein sequence ID" value="CAK9144523.1"/>
    <property type="molecule type" value="Genomic_DNA"/>
</dbReference>
<protein>
    <submittedName>
        <fullName evidence="6">Uncharacterized protein</fullName>
    </submittedName>
</protein>
<evidence type="ECO:0000256" key="1">
    <source>
        <dbReference type="ARBA" id="ARBA00001954"/>
    </source>
</evidence>
<evidence type="ECO:0000313" key="6">
    <source>
        <dbReference type="EMBL" id="CAK9144523.1"/>
    </source>
</evidence>
<name>A0ABC8RPE2_9AQUA</name>
<evidence type="ECO:0000256" key="4">
    <source>
        <dbReference type="ARBA" id="ARBA00022964"/>
    </source>
</evidence>
<reference evidence="6 7" key="1">
    <citation type="submission" date="2024-02" db="EMBL/GenBank/DDBJ databases">
        <authorList>
            <person name="Vignale AGUSTIN F."/>
            <person name="Sosa J E."/>
            <person name="Modenutti C."/>
        </authorList>
    </citation>
    <scope>NUCLEOTIDE SEQUENCE [LARGE SCALE GENOMIC DNA]</scope>
</reference>
<dbReference type="PANTHER" id="PTHR10543">
    <property type="entry name" value="BETA-CAROTENE DIOXYGENASE"/>
    <property type="match status" value="1"/>
</dbReference>
<comment type="similarity">
    <text evidence="2">Belongs to the carotenoid oxygenase family.</text>
</comment>
<dbReference type="GO" id="GO:0051213">
    <property type="term" value="F:dioxygenase activity"/>
    <property type="evidence" value="ECO:0007669"/>
    <property type="project" value="UniProtKB-KW"/>
</dbReference>
<organism evidence="6 7">
    <name type="scientific">Ilex paraguariensis</name>
    <name type="common">yerba mate</name>
    <dbReference type="NCBI Taxonomy" id="185542"/>
    <lineage>
        <taxon>Eukaryota</taxon>
        <taxon>Viridiplantae</taxon>
        <taxon>Streptophyta</taxon>
        <taxon>Embryophyta</taxon>
        <taxon>Tracheophyta</taxon>
        <taxon>Spermatophyta</taxon>
        <taxon>Magnoliopsida</taxon>
        <taxon>eudicotyledons</taxon>
        <taxon>Gunneridae</taxon>
        <taxon>Pentapetalae</taxon>
        <taxon>asterids</taxon>
        <taxon>campanulids</taxon>
        <taxon>Aquifoliales</taxon>
        <taxon>Aquifoliaceae</taxon>
        <taxon>Ilex</taxon>
    </lineage>
</organism>
<keyword evidence="7" id="KW-1185">Reference proteome</keyword>
<keyword evidence="3" id="KW-0479">Metal-binding</keyword>
<comment type="caution">
    <text evidence="6">The sequence shown here is derived from an EMBL/GenBank/DDBJ whole genome shotgun (WGS) entry which is preliminary data.</text>
</comment>
<dbReference type="Pfam" id="PF03055">
    <property type="entry name" value="RPE65"/>
    <property type="match status" value="3"/>
</dbReference>
<dbReference type="PANTHER" id="PTHR10543:SF142">
    <property type="entry name" value="OS06G0162550 PROTEIN"/>
    <property type="match status" value="1"/>
</dbReference>
<keyword evidence="4" id="KW-0560">Oxidoreductase</keyword>
<dbReference type="Proteomes" id="UP001642360">
    <property type="component" value="Unassembled WGS sequence"/>
</dbReference>
<sequence length="435" mass="48839">MTACYYAFQVNDSIQRSSTSHRFDHFKTLVSSPFKVPLGALVPFIAPACMHAATGNGLGRSGIILDPKSEMEEAVLVTNTVEGRIPYDFPDGVYITNGPNPLFGGLKSTVSIFGRSSHTWIEGEGMLHALYFNKDSDGSWTIYYNSRQVQIDTFKLEQERNKPTFLPAIERDSAILSAYPLNLLRLGKVNKYLSNTNVFEHSGKFYSISKNHIPQEINIFTLETLADGMKLIHRVDLKPNQCSLCLDMGVTQRLIRYDKKGYVKIGVMPRYGDADSIQWFEVDPSSVFHIVNCFENGDKSSRISIPGPNLGLNKYEWFSRGFKHVNLVEDTSDGRGKYGGLAKLYFEEPEHGVYLELTIKTEYHSSPENTFCLGATFVPKVGGLEEDDGFTDLFTHYLQVYVVDTKNFSSEPVAKITLPSRVPYGFHGAFMSTRS</sequence>
<evidence type="ECO:0000256" key="3">
    <source>
        <dbReference type="ARBA" id="ARBA00022723"/>
    </source>
</evidence>
<gene>
    <name evidence="6" type="ORF">ILEXP_LOCUS12273</name>
</gene>
<keyword evidence="4" id="KW-0223">Dioxygenase</keyword>
<proteinExistence type="inferred from homology"/>
<evidence type="ECO:0000313" key="7">
    <source>
        <dbReference type="Proteomes" id="UP001642360"/>
    </source>
</evidence>
<evidence type="ECO:0000256" key="5">
    <source>
        <dbReference type="ARBA" id="ARBA00023004"/>
    </source>
</evidence>
<dbReference type="InterPro" id="IPR004294">
    <property type="entry name" value="Carotenoid_Oase"/>
</dbReference>
<keyword evidence="5" id="KW-0408">Iron</keyword>